<keyword evidence="3 6" id="KW-0812">Transmembrane</keyword>
<accession>A0ABY5ZLD1</accession>
<dbReference type="Proteomes" id="UP001060414">
    <property type="component" value="Chromosome"/>
</dbReference>
<feature type="transmembrane region" description="Helical" evidence="6">
    <location>
        <begin position="291"/>
        <end position="313"/>
    </location>
</feature>
<dbReference type="EMBL" id="CP092109">
    <property type="protein sequence ID" value="UWZ79967.1"/>
    <property type="molecule type" value="Genomic_DNA"/>
</dbReference>
<reference evidence="7" key="1">
    <citation type="journal article" date="2022" name="Environ. Microbiol.">
        <title>Geoalkalibacter halelectricus SAP #1 sp. nov. possessing extracellular electron transfer and mineral#reducing capabilities from a haloalkaline environment.</title>
        <authorList>
            <person name="Yadav S."/>
            <person name="Singh R."/>
            <person name="Sundharam S.S."/>
            <person name="Chaudhary S."/>
            <person name="Krishnamurthi S."/>
            <person name="Patil S.A."/>
        </authorList>
    </citation>
    <scope>NUCLEOTIDE SEQUENCE</scope>
    <source>
        <strain evidence="7">SAP-1</strain>
    </source>
</reference>
<feature type="transmembrane region" description="Helical" evidence="6">
    <location>
        <begin position="33"/>
        <end position="55"/>
    </location>
</feature>
<feature type="transmembrane region" description="Helical" evidence="6">
    <location>
        <begin position="261"/>
        <end position="279"/>
    </location>
</feature>
<evidence type="ECO:0000256" key="6">
    <source>
        <dbReference type="SAM" id="Phobius"/>
    </source>
</evidence>
<evidence type="ECO:0000313" key="8">
    <source>
        <dbReference type="Proteomes" id="UP001060414"/>
    </source>
</evidence>
<dbReference type="PANTHER" id="PTHR21716:SF64">
    <property type="entry name" value="AI-2 TRANSPORT PROTEIN TQSA"/>
    <property type="match status" value="1"/>
</dbReference>
<evidence type="ECO:0000256" key="3">
    <source>
        <dbReference type="ARBA" id="ARBA00022692"/>
    </source>
</evidence>
<evidence type="ECO:0000256" key="1">
    <source>
        <dbReference type="ARBA" id="ARBA00004141"/>
    </source>
</evidence>
<feature type="transmembrane region" description="Helical" evidence="6">
    <location>
        <begin position="235"/>
        <end position="254"/>
    </location>
</feature>
<sequence length="361" mass="38871">MADQTTWGRGSRFLLTAAAFVVVVAGMREAAAFIVPFLLAIFIAIICAPAVFWLTRRGLPPFAAVLTVILGIFGIELLLGAFVGTSIDTFVDNLPTYQERLKEETTALLALLARFGIDLPRQQFLDFIDPGAAMRLVASMLTGFGGILTNMFLILITVIFMLLEAASFPAKLRAAFSNADAPSGHLTRVAQSIKRYLAMKTLVSLGTGVTVTIWVALLGVDFPILWGLLAFLLNYVPNIGSIIAALPAVLLAFIQFGGLRALIVAAGYILINIVFGNLIEPKVMGRGLGLSTLVVFLSLVFWGWILGPVGMLLSVPLTMTVKIALESGPDTRWIAVLLGEEPREAIEPEGKARKKAGSFHR</sequence>
<keyword evidence="5 6" id="KW-0472">Membrane</keyword>
<evidence type="ECO:0000313" key="7">
    <source>
        <dbReference type="EMBL" id="UWZ79967.1"/>
    </source>
</evidence>
<comment type="subcellular location">
    <subcellularLocation>
        <location evidence="1">Membrane</location>
        <topology evidence="1">Multi-pass membrane protein</topology>
    </subcellularLocation>
</comment>
<gene>
    <name evidence="7" type="ORF">L9S41_00870</name>
</gene>
<comment type="similarity">
    <text evidence="2">Belongs to the autoinducer-2 exporter (AI-2E) (TC 2.A.86) family.</text>
</comment>
<evidence type="ECO:0000256" key="4">
    <source>
        <dbReference type="ARBA" id="ARBA00022989"/>
    </source>
</evidence>
<feature type="transmembrane region" description="Helical" evidence="6">
    <location>
        <begin position="12"/>
        <end position="27"/>
    </location>
</feature>
<evidence type="ECO:0000256" key="5">
    <source>
        <dbReference type="ARBA" id="ARBA00023136"/>
    </source>
</evidence>
<feature type="transmembrane region" description="Helical" evidence="6">
    <location>
        <begin position="136"/>
        <end position="163"/>
    </location>
</feature>
<keyword evidence="8" id="KW-1185">Reference proteome</keyword>
<feature type="transmembrane region" description="Helical" evidence="6">
    <location>
        <begin position="62"/>
        <end position="83"/>
    </location>
</feature>
<evidence type="ECO:0000256" key="2">
    <source>
        <dbReference type="ARBA" id="ARBA00009773"/>
    </source>
</evidence>
<proteinExistence type="inferred from homology"/>
<protein>
    <submittedName>
        <fullName evidence="7">AI-2E family transporter</fullName>
    </submittedName>
</protein>
<keyword evidence="4 6" id="KW-1133">Transmembrane helix</keyword>
<feature type="transmembrane region" description="Helical" evidence="6">
    <location>
        <begin position="202"/>
        <end position="229"/>
    </location>
</feature>
<organism evidence="7 8">
    <name type="scientific">Geoalkalibacter halelectricus</name>
    <dbReference type="NCBI Taxonomy" id="2847045"/>
    <lineage>
        <taxon>Bacteria</taxon>
        <taxon>Pseudomonadati</taxon>
        <taxon>Thermodesulfobacteriota</taxon>
        <taxon>Desulfuromonadia</taxon>
        <taxon>Desulfuromonadales</taxon>
        <taxon>Geoalkalibacteraceae</taxon>
        <taxon>Geoalkalibacter</taxon>
    </lineage>
</organism>
<name>A0ABY5ZLD1_9BACT</name>
<dbReference type="PANTHER" id="PTHR21716">
    <property type="entry name" value="TRANSMEMBRANE PROTEIN"/>
    <property type="match status" value="1"/>
</dbReference>
<dbReference type="Pfam" id="PF01594">
    <property type="entry name" value="AI-2E_transport"/>
    <property type="match status" value="1"/>
</dbReference>
<dbReference type="InterPro" id="IPR002549">
    <property type="entry name" value="AI-2E-like"/>
</dbReference>
<dbReference type="NCBIfam" id="NF008930">
    <property type="entry name" value="PRK12287.1"/>
    <property type="match status" value="1"/>
</dbReference>
<dbReference type="RefSeq" id="WP_260748320.1">
    <property type="nucleotide sequence ID" value="NZ_CP092109.1"/>
</dbReference>